<keyword evidence="1" id="KW-0472">Membrane</keyword>
<organism evidence="2">
    <name type="scientific">Trypanosoma vivax (strain Y486)</name>
    <dbReference type="NCBI Taxonomy" id="1055687"/>
    <lineage>
        <taxon>Eukaryota</taxon>
        <taxon>Discoba</taxon>
        <taxon>Euglenozoa</taxon>
        <taxon>Kinetoplastea</taxon>
        <taxon>Metakinetoplastina</taxon>
        <taxon>Trypanosomatida</taxon>
        <taxon>Trypanosomatidae</taxon>
        <taxon>Trypanosoma</taxon>
        <taxon>Duttonella</taxon>
    </lineage>
</organism>
<keyword evidence="1" id="KW-1133">Transmembrane helix</keyword>
<proteinExistence type="predicted"/>
<dbReference type="EMBL" id="HE573027">
    <property type="protein sequence ID" value="CCC54277.1"/>
    <property type="molecule type" value="Genomic_DNA"/>
</dbReference>
<feature type="transmembrane region" description="Helical" evidence="1">
    <location>
        <begin position="23"/>
        <end position="43"/>
    </location>
</feature>
<evidence type="ECO:0000313" key="2">
    <source>
        <dbReference type="EMBL" id="CCC54277.1"/>
    </source>
</evidence>
<sequence length="103" mass="11948">MASSRHPINRTSNHHNIVSVEHLVLPSFCFALLFLFLFDFILFSVRRTPIRSKTVPVITVKWSYPLFIVPIRYSDADLLWREKGDKETHQMPVTPQSTNALIP</sequence>
<keyword evidence="1" id="KW-0812">Transmembrane</keyword>
<reference evidence="2" key="1">
    <citation type="journal article" date="2012" name="Proc. Natl. Acad. Sci. U.S.A.">
        <title>Antigenic diversity is generated by distinct evolutionary mechanisms in African trypanosome species.</title>
        <authorList>
            <person name="Jackson A.P."/>
            <person name="Berry A."/>
            <person name="Aslett M."/>
            <person name="Allison H.C."/>
            <person name="Burton P."/>
            <person name="Vavrova-Anderson J."/>
            <person name="Brown R."/>
            <person name="Browne H."/>
            <person name="Corton N."/>
            <person name="Hauser H."/>
            <person name="Gamble J."/>
            <person name="Gilderthorp R."/>
            <person name="Marcello L."/>
            <person name="McQuillan J."/>
            <person name="Otto T.D."/>
            <person name="Quail M.A."/>
            <person name="Sanders M.J."/>
            <person name="van Tonder A."/>
            <person name="Ginger M.L."/>
            <person name="Field M.C."/>
            <person name="Barry J.D."/>
            <person name="Hertz-Fowler C."/>
            <person name="Berriman M."/>
        </authorList>
    </citation>
    <scope>NUCLEOTIDE SEQUENCE</scope>
    <source>
        <strain evidence="2">Y486</strain>
    </source>
</reference>
<gene>
    <name evidence="2" type="ORF">TVY486_1117610</name>
</gene>
<evidence type="ECO:0008006" key="3">
    <source>
        <dbReference type="Google" id="ProtNLM"/>
    </source>
</evidence>
<dbReference type="AlphaFoldDB" id="G0U9J1"/>
<name>G0U9J1_TRYVY</name>
<accession>G0U9J1</accession>
<protein>
    <recommendedName>
        <fullName evidence="3">Transmembrane protein</fullName>
    </recommendedName>
</protein>
<evidence type="ECO:0000256" key="1">
    <source>
        <dbReference type="SAM" id="Phobius"/>
    </source>
</evidence>